<organism evidence="5 6">
    <name type="scientific">Ezakiella coagulans</name>
    <dbReference type="NCBI Taxonomy" id="46507"/>
    <lineage>
        <taxon>Bacteria</taxon>
        <taxon>Bacillati</taxon>
        <taxon>Bacillota</taxon>
        <taxon>Tissierellia</taxon>
        <taxon>Ezakiella</taxon>
    </lineage>
</organism>
<feature type="domain" description="HTH araC/xylS-type" evidence="4">
    <location>
        <begin position="184"/>
        <end position="282"/>
    </location>
</feature>
<dbReference type="RefSeq" id="WP_116480280.1">
    <property type="nucleotide sequence ID" value="NZ_QEKV01000006.1"/>
</dbReference>
<dbReference type="EMBL" id="QEKV01000006">
    <property type="protein sequence ID" value="PVY94228.1"/>
    <property type="molecule type" value="Genomic_DNA"/>
</dbReference>
<dbReference type="GO" id="GO:0003700">
    <property type="term" value="F:DNA-binding transcription factor activity"/>
    <property type="evidence" value="ECO:0007669"/>
    <property type="project" value="InterPro"/>
</dbReference>
<keyword evidence="2 5" id="KW-0238">DNA-binding</keyword>
<dbReference type="PANTHER" id="PTHR43280">
    <property type="entry name" value="ARAC-FAMILY TRANSCRIPTIONAL REGULATOR"/>
    <property type="match status" value="1"/>
</dbReference>
<dbReference type="InterPro" id="IPR018062">
    <property type="entry name" value="HTH_AraC-typ_CS"/>
</dbReference>
<feature type="domain" description="HTH araC/xylS-type" evidence="4">
    <location>
        <begin position="295"/>
        <end position="393"/>
    </location>
</feature>
<dbReference type="Pfam" id="PF12833">
    <property type="entry name" value="HTH_18"/>
    <property type="match status" value="2"/>
</dbReference>
<evidence type="ECO:0000256" key="3">
    <source>
        <dbReference type="ARBA" id="ARBA00023163"/>
    </source>
</evidence>
<accession>A0A2U1E2Q4</accession>
<comment type="caution">
    <text evidence="5">The sequence shown here is derived from an EMBL/GenBank/DDBJ whole genome shotgun (WGS) entry which is preliminary data.</text>
</comment>
<protein>
    <submittedName>
        <fullName evidence="5">AraC-like DNA-binding protein</fullName>
    </submittedName>
</protein>
<evidence type="ECO:0000256" key="1">
    <source>
        <dbReference type="ARBA" id="ARBA00023015"/>
    </source>
</evidence>
<dbReference type="PROSITE" id="PS00041">
    <property type="entry name" value="HTH_ARAC_FAMILY_1"/>
    <property type="match status" value="1"/>
</dbReference>
<dbReference type="SMART" id="SM00342">
    <property type="entry name" value="HTH_ARAC"/>
    <property type="match status" value="2"/>
</dbReference>
<dbReference type="AlphaFoldDB" id="A0A2U1E2Q4"/>
<name>A0A2U1E2Q4_9FIRM</name>
<keyword evidence="1" id="KW-0805">Transcription regulation</keyword>
<keyword evidence="6" id="KW-1185">Reference proteome</keyword>
<evidence type="ECO:0000313" key="5">
    <source>
        <dbReference type="EMBL" id="PVY94228.1"/>
    </source>
</evidence>
<proteinExistence type="predicted"/>
<evidence type="ECO:0000313" key="6">
    <source>
        <dbReference type="Proteomes" id="UP000245793"/>
    </source>
</evidence>
<dbReference type="PROSITE" id="PS01124">
    <property type="entry name" value="HTH_ARAC_FAMILY_2"/>
    <property type="match status" value="2"/>
</dbReference>
<dbReference type="GO" id="GO:0043565">
    <property type="term" value="F:sequence-specific DNA binding"/>
    <property type="evidence" value="ECO:0007669"/>
    <property type="project" value="InterPro"/>
</dbReference>
<dbReference type="InterPro" id="IPR018060">
    <property type="entry name" value="HTH_AraC"/>
</dbReference>
<dbReference type="InterPro" id="IPR009057">
    <property type="entry name" value="Homeodomain-like_sf"/>
</dbReference>
<evidence type="ECO:0000256" key="2">
    <source>
        <dbReference type="ARBA" id="ARBA00023125"/>
    </source>
</evidence>
<dbReference type="Proteomes" id="UP000245793">
    <property type="component" value="Unassembled WGS sequence"/>
</dbReference>
<keyword evidence="3" id="KW-0804">Transcription</keyword>
<dbReference type="Gene3D" id="1.10.10.60">
    <property type="entry name" value="Homeodomain-like"/>
    <property type="match status" value="4"/>
</dbReference>
<dbReference type="SUPFAM" id="SSF46689">
    <property type="entry name" value="Homeodomain-like"/>
    <property type="match status" value="2"/>
</dbReference>
<evidence type="ECO:0000259" key="4">
    <source>
        <dbReference type="PROSITE" id="PS01124"/>
    </source>
</evidence>
<reference evidence="5 6" key="1">
    <citation type="submission" date="2018-04" db="EMBL/GenBank/DDBJ databases">
        <title>Genomic Encyclopedia of Type Strains, Phase IV (KMG-IV): sequencing the most valuable type-strain genomes for metagenomic binning, comparative biology and taxonomic classification.</title>
        <authorList>
            <person name="Goeker M."/>
        </authorList>
    </citation>
    <scope>NUCLEOTIDE SEQUENCE [LARGE SCALE GENOMIC DNA]</scope>
    <source>
        <strain evidence="5 6">DSM 20705</strain>
    </source>
</reference>
<dbReference type="PANTHER" id="PTHR43280:SF2">
    <property type="entry name" value="HTH-TYPE TRANSCRIPTIONAL REGULATOR EXSA"/>
    <property type="match status" value="1"/>
</dbReference>
<sequence length="407" mass="47576">MIKENKASLQSNEQNPIDPTIIADIDYEKISLTTSPILHQSSRFIYVIDGIGKIKIDNNVFEIKKNCLISIVPWEITEITEVIKPLKIYVLKYSFDLFNRNLFNINNNESRTVLISKTVLNQSISYEQVSLINTFKKAFELTRSQETIPKNIINSLFFSYILEIGASHALYFESNTVYETTDKKNILSYIYNHSDKKITLDELSKIFFMSNSNISRYINSETNLTFFELLNEIRVKKAVELLIHTDITTSEIASFLGYFDKSHFIKNFKNIINENPNEYRKRYKENNNFSNNIYSSIINYIYKNSGSNITLNEISDMFNTSPIQINKNLKILIGKTFNEFLNYVRINKASKLILSTDESITNIAFEVGYNTVKTFYRNFIKIKNITPREFKNTIEIDYIKENDDEKY</sequence>
<gene>
    <name evidence="5" type="ORF">C7381_106101</name>
</gene>